<dbReference type="Gene3D" id="3.40.50.2300">
    <property type="match status" value="1"/>
</dbReference>
<dbReference type="InterPro" id="IPR050595">
    <property type="entry name" value="Bact_response_regulator"/>
</dbReference>
<dbReference type="InterPro" id="IPR011006">
    <property type="entry name" value="CheY-like_superfamily"/>
</dbReference>
<gene>
    <name evidence="4" type="ORF">ACX27_22440</name>
</gene>
<accession>A0A0M4SNR9</accession>
<reference evidence="5" key="1">
    <citation type="submission" date="2015-07" db="EMBL/GenBank/DDBJ databases">
        <title>Genome Of Nitrogen-Fixing Cyanobacterium Nostoc piscinale CENA21 From Solimoes/Amazon River Floodplain Sediments And Comparative Genomics To Uncover Biosynthetic Natural Products Potential.</title>
        <authorList>
            <person name="Leao T.F."/>
            <person name="Leao P.N."/>
            <person name="Guimaraes P.I."/>
            <person name="de Melo A.G.C."/>
            <person name="Ramos R.T.J."/>
            <person name="Silva A."/>
            <person name="Fiore M.F."/>
            <person name="Schneider M.P.C."/>
        </authorList>
    </citation>
    <scope>NUCLEOTIDE SEQUENCE [LARGE SCALE GENOMIC DNA]</scope>
    <source>
        <strain evidence="5">CENA21</strain>
    </source>
</reference>
<keyword evidence="1 2" id="KW-0597">Phosphoprotein</keyword>
<dbReference type="EMBL" id="CP012036">
    <property type="protein sequence ID" value="ALF54960.1"/>
    <property type="molecule type" value="Genomic_DNA"/>
</dbReference>
<feature type="domain" description="Response regulatory" evidence="3">
    <location>
        <begin position="4"/>
        <end position="121"/>
    </location>
</feature>
<organism evidence="4 5">
    <name type="scientific">Nostoc piscinale CENA21</name>
    <dbReference type="NCBI Taxonomy" id="224013"/>
    <lineage>
        <taxon>Bacteria</taxon>
        <taxon>Bacillati</taxon>
        <taxon>Cyanobacteriota</taxon>
        <taxon>Cyanophyceae</taxon>
        <taxon>Nostocales</taxon>
        <taxon>Nostocaceae</taxon>
        <taxon>Nostoc</taxon>
    </lineage>
</organism>
<dbReference type="RefSeq" id="WP_062295691.1">
    <property type="nucleotide sequence ID" value="NZ_CP012036.1"/>
</dbReference>
<dbReference type="PANTHER" id="PTHR44591:SF22">
    <property type="entry name" value="CHEY SUBFAMILY"/>
    <property type="match status" value="1"/>
</dbReference>
<sequence length="123" mass="13857">MSKRILVIDDEESLRDLACTCLEDLGGWETIPAQSGYEGLLQVQNEIVDAILLDVSMPDMDGFQFYEQIKANPKTQTIPIILLTAKVLPDDYKRFAQLDIAGIINKPFNPVLICEQIGQMLTW</sequence>
<dbReference type="Pfam" id="PF00072">
    <property type="entry name" value="Response_reg"/>
    <property type="match status" value="1"/>
</dbReference>
<evidence type="ECO:0000313" key="5">
    <source>
        <dbReference type="Proteomes" id="UP000062645"/>
    </source>
</evidence>
<keyword evidence="5" id="KW-1185">Reference proteome</keyword>
<proteinExistence type="predicted"/>
<evidence type="ECO:0000313" key="4">
    <source>
        <dbReference type="EMBL" id="ALF54960.1"/>
    </source>
</evidence>
<dbReference type="KEGG" id="npz:ACX27_22440"/>
<dbReference type="SUPFAM" id="SSF52172">
    <property type="entry name" value="CheY-like"/>
    <property type="match status" value="1"/>
</dbReference>
<dbReference type="CDD" id="cd17552">
    <property type="entry name" value="REC_RR468-like"/>
    <property type="match status" value="1"/>
</dbReference>
<dbReference type="InterPro" id="IPR001789">
    <property type="entry name" value="Sig_transdc_resp-reg_receiver"/>
</dbReference>
<reference evidence="4 5" key="2">
    <citation type="journal article" date="2016" name="Genome Announc.">
        <title>Draft Genome Sequence of the N2-Fixing Cyanobacterium Nostoc piscinale CENA21, Isolated from the Brazilian Amazon Floodplain.</title>
        <authorList>
            <person name="Leao T."/>
            <person name="Guimaraes P.I."/>
            <person name="de Melo A.G."/>
            <person name="Ramos R.T."/>
            <person name="Leao P.N."/>
            <person name="Silva A."/>
            <person name="Fiore M.F."/>
            <person name="Schneider M.P."/>
        </authorList>
    </citation>
    <scope>NUCLEOTIDE SEQUENCE [LARGE SCALE GENOMIC DNA]</scope>
    <source>
        <strain evidence="4 5">CENA21</strain>
    </source>
</reference>
<protein>
    <submittedName>
        <fullName evidence="4">Chemotaxis protein CheY</fullName>
    </submittedName>
</protein>
<evidence type="ECO:0000256" key="1">
    <source>
        <dbReference type="ARBA" id="ARBA00022553"/>
    </source>
</evidence>
<dbReference type="PANTHER" id="PTHR44591">
    <property type="entry name" value="STRESS RESPONSE REGULATOR PROTEIN 1"/>
    <property type="match status" value="1"/>
</dbReference>
<evidence type="ECO:0000259" key="3">
    <source>
        <dbReference type="PROSITE" id="PS50110"/>
    </source>
</evidence>
<dbReference type="OrthoDB" id="424582at2"/>
<dbReference type="PROSITE" id="PS50110">
    <property type="entry name" value="RESPONSE_REGULATORY"/>
    <property type="match status" value="1"/>
</dbReference>
<evidence type="ECO:0000256" key="2">
    <source>
        <dbReference type="PROSITE-ProRule" id="PRU00169"/>
    </source>
</evidence>
<dbReference type="STRING" id="224013.ACX27_22440"/>
<dbReference type="AlphaFoldDB" id="A0A0M4SNR9"/>
<dbReference type="SMART" id="SM00448">
    <property type="entry name" value="REC"/>
    <property type="match status" value="1"/>
</dbReference>
<feature type="modified residue" description="4-aspartylphosphate" evidence="2">
    <location>
        <position position="54"/>
    </location>
</feature>
<name>A0A0M4SNR9_9NOSO</name>
<dbReference type="PATRIC" id="fig|224013.5.peg.5378"/>
<dbReference type="Proteomes" id="UP000062645">
    <property type="component" value="Chromosome"/>
</dbReference>
<dbReference type="GO" id="GO:0000160">
    <property type="term" value="P:phosphorelay signal transduction system"/>
    <property type="evidence" value="ECO:0007669"/>
    <property type="project" value="InterPro"/>
</dbReference>